<reference evidence="2" key="1">
    <citation type="submission" date="2020-10" db="EMBL/GenBank/DDBJ databases">
        <title>Paenihalocynthiibacter styelae gen. nov., sp. nov., isolated from stalked sea squirt Styela clava.</title>
        <authorList>
            <person name="Kim Y.-O."/>
            <person name="Yoon J.-H."/>
        </authorList>
    </citation>
    <scope>NUCLEOTIDE SEQUENCE</scope>
    <source>
        <strain evidence="2">MYP1-1</strain>
    </source>
</reference>
<proteinExistence type="predicted"/>
<dbReference type="Proteomes" id="UP000640583">
    <property type="component" value="Unassembled WGS sequence"/>
</dbReference>
<evidence type="ECO:0000256" key="1">
    <source>
        <dbReference type="SAM" id="MobiDB-lite"/>
    </source>
</evidence>
<gene>
    <name evidence="2" type="ORF">H1D41_11940</name>
</gene>
<feature type="region of interest" description="Disordered" evidence="1">
    <location>
        <begin position="109"/>
        <end position="128"/>
    </location>
</feature>
<keyword evidence="3" id="KW-1185">Reference proteome</keyword>
<evidence type="ECO:0000313" key="3">
    <source>
        <dbReference type="Proteomes" id="UP000640583"/>
    </source>
</evidence>
<protein>
    <recommendedName>
        <fullName evidence="4">Flagellar FliJ protein</fullName>
    </recommendedName>
</protein>
<comment type="caution">
    <text evidence="2">The sequence shown here is derived from an EMBL/GenBank/DDBJ whole genome shotgun (WGS) entry which is preliminary data.</text>
</comment>
<dbReference type="EMBL" id="JADCKQ010000008">
    <property type="protein sequence ID" value="MBI1494351.1"/>
    <property type="molecule type" value="Genomic_DNA"/>
</dbReference>
<dbReference type="RefSeq" id="WP_228849120.1">
    <property type="nucleotide sequence ID" value="NZ_JADCKQ010000008.1"/>
</dbReference>
<organism evidence="2 3">
    <name type="scientific">Halocynthiibacter styelae</name>
    <dbReference type="NCBI Taxonomy" id="2761955"/>
    <lineage>
        <taxon>Bacteria</taxon>
        <taxon>Pseudomonadati</taxon>
        <taxon>Pseudomonadota</taxon>
        <taxon>Alphaproteobacteria</taxon>
        <taxon>Rhodobacterales</taxon>
        <taxon>Paracoccaceae</taxon>
        <taxon>Halocynthiibacter</taxon>
    </lineage>
</organism>
<evidence type="ECO:0000313" key="2">
    <source>
        <dbReference type="EMBL" id="MBI1494351.1"/>
    </source>
</evidence>
<accession>A0A8J7LPZ7</accession>
<sequence length="128" mass="14594">MKDVFTRMKQVSDIMLDAALAELHSIRQQQAGHQKAIEDLRRKKAEIHRLAVASENPIEAILHAETWNAWHQKKIITHNSALAQLNVIAEEAELKARQQFGRQQATQNLQQKQLSAQKSIAQRRAAET</sequence>
<name>A0A8J7LPZ7_9RHOB</name>
<evidence type="ECO:0008006" key="4">
    <source>
        <dbReference type="Google" id="ProtNLM"/>
    </source>
</evidence>
<dbReference type="AlphaFoldDB" id="A0A8J7LPZ7"/>